<reference evidence="3" key="1">
    <citation type="submission" date="2020-05" db="EMBL/GenBank/DDBJ databases">
        <title>Mycena genomes resolve the evolution of fungal bioluminescence.</title>
        <authorList>
            <person name="Tsai I.J."/>
        </authorList>
    </citation>
    <scope>NUCLEOTIDE SEQUENCE</scope>
    <source>
        <strain evidence="3">CCC161011</strain>
    </source>
</reference>
<evidence type="ECO:0000313" key="3">
    <source>
        <dbReference type="EMBL" id="KAF7360208.1"/>
    </source>
</evidence>
<keyword evidence="2" id="KW-0812">Transmembrane</keyword>
<feature type="transmembrane region" description="Helical" evidence="2">
    <location>
        <begin position="113"/>
        <end position="137"/>
    </location>
</feature>
<evidence type="ECO:0000256" key="2">
    <source>
        <dbReference type="SAM" id="Phobius"/>
    </source>
</evidence>
<keyword evidence="4" id="KW-1185">Reference proteome</keyword>
<dbReference type="EMBL" id="JACAZI010000005">
    <property type="protein sequence ID" value="KAF7360208.1"/>
    <property type="molecule type" value="Genomic_DNA"/>
</dbReference>
<dbReference type="OrthoDB" id="3068064at2759"/>
<feature type="region of interest" description="Disordered" evidence="1">
    <location>
        <begin position="37"/>
        <end position="63"/>
    </location>
</feature>
<feature type="transmembrane region" description="Helical" evidence="2">
    <location>
        <begin position="207"/>
        <end position="227"/>
    </location>
</feature>
<sequence>MSFSDESTLAASESQGCKSISDSSTLVTITAGSLGREKSASTKSIPTPASNSTVTTSQHEGPNRQHIHRLAPTALILVHWTAVSATCFGFYFVVHKFTGKGLTLDYENMNQALGTLIAGCVYCGSMSLLLFGTLILAFQGRHPRTIRGLLYMSYHLVVGLFAWLGFLLGLLSTNPLIPFDCTLSFLLEKEACLPPAVAGAQWSKVKVVVWVVQSTLLVHSFLWMLCFSPAKHLVTI</sequence>
<feature type="transmembrane region" description="Helical" evidence="2">
    <location>
        <begin position="149"/>
        <end position="170"/>
    </location>
</feature>
<keyword evidence="2" id="KW-1133">Transmembrane helix</keyword>
<proteinExistence type="predicted"/>
<name>A0A8H7D638_9AGAR</name>
<dbReference type="Proteomes" id="UP000620124">
    <property type="component" value="Unassembled WGS sequence"/>
</dbReference>
<comment type="caution">
    <text evidence="3">The sequence shown here is derived from an EMBL/GenBank/DDBJ whole genome shotgun (WGS) entry which is preliminary data.</text>
</comment>
<dbReference type="AlphaFoldDB" id="A0A8H7D638"/>
<feature type="transmembrane region" description="Helical" evidence="2">
    <location>
        <begin position="74"/>
        <end position="93"/>
    </location>
</feature>
<evidence type="ECO:0000313" key="4">
    <source>
        <dbReference type="Proteomes" id="UP000620124"/>
    </source>
</evidence>
<evidence type="ECO:0000256" key="1">
    <source>
        <dbReference type="SAM" id="MobiDB-lite"/>
    </source>
</evidence>
<organism evidence="3 4">
    <name type="scientific">Mycena venus</name>
    <dbReference type="NCBI Taxonomy" id="2733690"/>
    <lineage>
        <taxon>Eukaryota</taxon>
        <taxon>Fungi</taxon>
        <taxon>Dikarya</taxon>
        <taxon>Basidiomycota</taxon>
        <taxon>Agaricomycotina</taxon>
        <taxon>Agaricomycetes</taxon>
        <taxon>Agaricomycetidae</taxon>
        <taxon>Agaricales</taxon>
        <taxon>Marasmiineae</taxon>
        <taxon>Mycenaceae</taxon>
        <taxon>Mycena</taxon>
    </lineage>
</organism>
<accession>A0A8H7D638</accession>
<keyword evidence="2" id="KW-0472">Membrane</keyword>
<gene>
    <name evidence="3" type="ORF">MVEN_00749600</name>
</gene>
<protein>
    <submittedName>
        <fullName evidence="3">Uncharacterized protein</fullName>
    </submittedName>
</protein>
<feature type="compositionally biased region" description="Polar residues" evidence="1">
    <location>
        <begin position="41"/>
        <end position="60"/>
    </location>
</feature>